<sequence length="54" mass="6420">GIRNIRLPYLPRSLIKEVLFLFHDHPSSAHFGITRTYEKLKKQILLAKDEKLHH</sequence>
<dbReference type="OrthoDB" id="8056896at2759"/>
<evidence type="ECO:0000313" key="2">
    <source>
        <dbReference type="EMBL" id="CAF4177756.1"/>
    </source>
</evidence>
<dbReference type="Gene3D" id="1.10.340.70">
    <property type="match status" value="1"/>
</dbReference>
<dbReference type="AlphaFoldDB" id="A0A8S2RQQ6"/>
<dbReference type="EMBL" id="CAJOBC010050994">
    <property type="protein sequence ID" value="CAF4177756.1"/>
    <property type="molecule type" value="Genomic_DNA"/>
</dbReference>
<feature type="non-terminal residue" evidence="2">
    <location>
        <position position="1"/>
    </location>
</feature>
<name>A0A8S2RQQ6_9BILA</name>
<dbReference type="Proteomes" id="UP000681722">
    <property type="component" value="Unassembled WGS sequence"/>
</dbReference>
<dbReference type="InterPro" id="IPR041588">
    <property type="entry name" value="Integrase_H2C2"/>
</dbReference>
<feature type="domain" description="Integrase zinc-binding" evidence="1">
    <location>
        <begin position="11"/>
        <end position="43"/>
    </location>
</feature>
<evidence type="ECO:0000259" key="1">
    <source>
        <dbReference type="Pfam" id="PF17921"/>
    </source>
</evidence>
<comment type="caution">
    <text evidence="2">The sequence shown here is derived from an EMBL/GenBank/DDBJ whole genome shotgun (WGS) entry which is preliminary data.</text>
</comment>
<organism evidence="2 3">
    <name type="scientific">Didymodactylos carnosus</name>
    <dbReference type="NCBI Taxonomy" id="1234261"/>
    <lineage>
        <taxon>Eukaryota</taxon>
        <taxon>Metazoa</taxon>
        <taxon>Spiralia</taxon>
        <taxon>Gnathifera</taxon>
        <taxon>Rotifera</taxon>
        <taxon>Eurotatoria</taxon>
        <taxon>Bdelloidea</taxon>
        <taxon>Philodinida</taxon>
        <taxon>Philodinidae</taxon>
        <taxon>Didymodactylos</taxon>
    </lineage>
</organism>
<proteinExistence type="predicted"/>
<dbReference type="Pfam" id="PF17921">
    <property type="entry name" value="Integrase_H2C2"/>
    <property type="match status" value="1"/>
</dbReference>
<gene>
    <name evidence="2" type="ORF">SRO942_LOCUS30355</name>
</gene>
<protein>
    <recommendedName>
        <fullName evidence="1">Integrase zinc-binding domain-containing protein</fullName>
    </recommendedName>
</protein>
<accession>A0A8S2RQQ6</accession>
<evidence type="ECO:0000313" key="3">
    <source>
        <dbReference type="Proteomes" id="UP000681722"/>
    </source>
</evidence>
<reference evidence="2" key="1">
    <citation type="submission" date="2021-02" db="EMBL/GenBank/DDBJ databases">
        <authorList>
            <person name="Nowell W R."/>
        </authorList>
    </citation>
    <scope>NUCLEOTIDE SEQUENCE</scope>
</reference>